<evidence type="ECO:0000259" key="1">
    <source>
        <dbReference type="Pfam" id="PF20078"/>
    </source>
</evidence>
<dbReference type="Pfam" id="PF20078">
    <property type="entry name" value="DUF6473"/>
    <property type="match status" value="1"/>
</dbReference>
<dbReference type="EMBL" id="CYSA01000027">
    <property type="protein sequence ID" value="CUH67888.1"/>
    <property type="molecule type" value="Genomic_DNA"/>
</dbReference>
<evidence type="ECO:0000313" key="3">
    <source>
        <dbReference type="Proteomes" id="UP000051587"/>
    </source>
</evidence>
<dbReference type="Proteomes" id="UP000051587">
    <property type="component" value="Unassembled WGS sequence"/>
</dbReference>
<evidence type="ECO:0000313" key="2">
    <source>
        <dbReference type="EMBL" id="CUH67888.1"/>
    </source>
</evidence>
<dbReference type="OrthoDB" id="7838347at2"/>
<sequence>MLNKDGGVAELDYAPCYYGRSKLKFRGPMRPMPRDYVAFVGSTETYGKFVARPFPALVEEMTRTRCLNLGSANAGLDSFIQDPTVISLARNAQMVVLQVMGPQFMSNRFYSVHPRRNDRFIKANAPLKRLYPSIDFTEFTFVGHLIRRLQKASPRKFQTLRQGLQQNWVQRMNMAVQLFARPVVLLWLDEGSKTPADLLDRQLLSQLETDRVEVLRINPDHWVSAQGLEGMIFDRGDARAAHNCLSFAYHRLVAQTVTPFVQRRTR</sequence>
<reference evidence="2 3" key="1">
    <citation type="submission" date="2015-09" db="EMBL/GenBank/DDBJ databases">
        <authorList>
            <consortium name="Swine Surveillance"/>
        </authorList>
    </citation>
    <scope>NUCLEOTIDE SEQUENCE [LARGE SCALE GENOMIC DNA]</scope>
    <source>
        <strain evidence="2 3">CECT 4357</strain>
    </source>
</reference>
<protein>
    <recommendedName>
        <fullName evidence="1">DUF6473 domain-containing protein</fullName>
    </recommendedName>
</protein>
<gene>
    <name evidence="2" type="ORF">TG4357_03264</name>
</gene>
<organism evidence="2 3">
    <name type="scientific">Thalassovita gelatinovora</name>
    <name type="common">Thalassobius gelatinovorus</name>
    <dbReference type="NCBI Taxonomy" id="53501"/>
    <lineage>
        <taxon>Bacteria</taxon>
        <taxon>Pseudomonadati</taxon>
        <taxon>Pseudomonadota</taxon>
        <taxon>Alphaproteobacteria</taxon>
        <taxon>Rhodobacterales</taxon>
        <taxon>Roseobacteraceae</taxon>
        <taxon>Thalassovita</taxon>
    </lineage>
</organism>
<name>A0A0P1G6W9_THAGE</name>
<dbReference type="STRING" id="53501.SAMN04488043_104135"/>
<dbReference type="AlphaFoldDB" id="A0A0P1G6W9"/>
<accession>A0A0P1G6W9</accession>
<keyword evidence="3" id="KW-1185">Reference proteome</keyword>
<feature type="domain" description="DUF6473" evidence="1">
    <location>
        <begin position="4"/>
        <end position="263"/>
    </location>
</feature>
<proteinExistence type="predicted"/>
<dbReference type="RefSeq" id="WP_058263967.1">
    <property type="nucleotide sequence ID" value="NZ_CP051181.1"/>
</dbReference>
<dbReference type="InterPro" id="IPR045524">
    <property type="entry name" value="DUF6473"/>
</dbReference>